<keyword evidence="1" id="KW-0812">Transmembrane</keyword>
<accession>A0A1I2FZA4</accession>
<keyword evidence="1" id="KW-1133">Transmembrane helix</keyword>
<feature type="transmembrane region" description="Helical" evidence="1">
    <location>
        <begin position="25"/>
        <end position="47"/>
    </location>
</feature>
<evidence type="ECO:0000313" key="3">
    <source>
        <dbReference type="Proteomes" id="UP000198520"/>
    </source>
</evidence>
<reference evidence="3" key="1">
    <citation type="submission" date="2016-10" db="EMBL/GenBank/DDBJ databases">
        <authorList>
            <person name="Varghese N."/>
            <person name="Submissions S."/>
        </authorList>
    </citation>
    <scope>NUCLEOTIDE SEQUENCE [LARGE SCALE GENOMIC DNA]</scope>
    <source>
        <strain evidence="3">DSM 19083</strain>
    </source>
</reference>
<dbReference type="EMBL" id="FONZ01000002">
    <property type="protein sequence ID" value="SFF10745.1"/>
    <property type="molecule type" value="Genomic_DNA"/>
</dbReference>
<feature type="transmembrane region" description="Helical" evidence="1">
    <location>
        <begin position="81"/>
        <end position="103"/>
    </location>
</feature>
<evidence type="ECO:0000256" key="1">
    <source>
        <dbReference type="SAM" id="Phobius"/>
    </source>
</evidence>
<name>A0A1I2FZA4_9MICO</name>
<sequence length="110" mass="12652">METTDVHAVETVEPKPTLSKTRERVAFWTAVFAGVFLWRAAVGFFQWGTQWWNIEHAMRPRTGEFDDAGTWAWFVDHLDEMHMSLVTALAYLAAATVLIVLTLRARRVSR</sequence>
<dbReference type="Proteomes" id="UP000198520">
    <property type="component" value="Unassembled WGS sequence"/>
</dbReference>
<protein>
    <submittedName>
        <fullName evidence="2">Uncharacterized protein</fullName>
    </submittedName>
</protein>
<proteinExistence type="predicted"/>
<keyword evidence="3" id="KW-1185">Reference proteome</keyword>
<dbReference type="RefSeq" id="WP_093377008.1">
    <property type="nucleotide sequence ID" value="NZ_BNAN01000002.1"/>
</dbReference>
<evidence type="ECO:0000313" key="2">
    <source>
        <dbReference type="EMBL" id="SFF10745.1"/>
    </source>
</evidence>
<gene>
    <name evidence="2" type="ORF">SAMN04488035_1632</name>
</gene>
<dbReference type="AlphaFoldDB" id="A0A1I2FZA4"/>
<keyword evidence="1" id="KW-0472">Membrane</keyword>
<organism evidence="2 3">
    <name type="scientific">Flavimobilis marinus</name>
    <dbReference type="NCBI Taxonomy" id="285351"/>
    <lineage>
        <taxon>Bacteria</taxon>
        <taxon>Bacillati</taxon>
        <taxon>Actinomycetota</taxon>
        <taxon>Actinomycetes</taxon>
        <taxon>Micrococcales</taxon>
        <taxon>Jonesiaceae</taxon>
        <taxon>Flavimobilis</taxon>
    </lineage>
</organism>